<name>A0A4Q0T8B5_9BACT</name>
<accession>A0A4Q0T8B5</accession>
<keyword evidence="1" id="KW-0472">Membrane</keyword>
<proteinExistence type="predicted"/>
<comment type="caution">
    <text evidence="2">The sequence shown here is derived from an EMBL/GenBank/DDBJ whole genome shotgun (WGS) entry which is preliminary data.</text>
</comment>
<feature type="transmembrane region" description="Helical" evidence="1">
    <location>
        <begin position="94"/>
        <end position="114"/>
    </location>
</feature>
<evidence type="ECO:0000313" key="3">
    <source>
        <dbReference type="Proteomes" id="UP000289437"/>
    </source>
</evidence>
<feature type="transmembrane region" description="Helical" evidence="1">
    <location>
        <begin position="303"/>
        <end position="322"/>
    </location>
</feature>
<dbReference type="EMBL" id="RDSM01000001">
    <property type="protein sequence ID" value="RXH57956.1"/>
    <property type="molecule type" value="Genomic_DNA"/>
</dbReference>
<organism evidence="2 3">
    <name type="scientific">Granulicella sibirica</name>
    <dbReference type="NCBI Taxonomy" id="2479048"/>
    <lineage>
        <taxon>Bacteria</taxon>
        <taxon>Pseudomonadati</taxon>
        <taxon>Acidobacteriota</taxon>
        <taxon>Terriglobia</taxon>
        <taxon>Terriglobales</taxon>
        <taxon>Acidobacteriaceae</taxon>
        <taxon>Granulicella</taxon>
    </lineage>
</organism>
<dbReference type="Proteomes" id="UP000289437">
    <property type="component" value="Unassembled WGS sequence"/>
</dbReference>
<evidence type="ECO:0000256" key="1">
    <source>
        <dbReference type="SAM" id="Phobius"/>
    </source>
</evidence>
<feature type="transmembrane region" description="Helical" evidence="1">
    <location>
        <begin position="126"/>
        <end position="148"/>
    </location>
</feature>
<gene>
    <name evidence="2" type="ORF">GRAN_1266</name>
</gene>
<feature type="transmembrane region" description="Helical" evidence="1">
    <location>
        <begin position="266"/>
        <end position="283"/>
    </location>
</feature>
<reference evidence="2 3" key="1">
    <citation type="submission" date="2018-11" db="EMBL/GenBank/DDBJ databases">
        <authorList>
            <person name="Mardanov A.V."/>
            <person name="Ravin N.V."/>
            <person name="Dedysh S.N."/>
        </authorList>
    </citation>
    <scope>NUCLEOTIDE SEQUENCE [LARGE SCALE GENOMIC DNA]</scope>
    <source>
        <strain evidence="2 3">AF10</strain>
    </source>
</reference>
<dbReference type="AlphaFoldDB" id="A0A4Q0T8B5"/>
<evidence type="ECO:0000313" key="2">
    <source>
        <dbReference type="EMBL" id="RXH57956.1"/>
    </source>
</evidence>
<keyword evidence="1" id="KW-0812">Transmembrane</keyword>
<feature type="transmembrane region" description="Helical" evidence="1">
    <location>
        <begin position="233"/>
        <end position="254"/>
    </location>
</feature>
<sequence length="340" mass="37447">MPFHDDLLNRYLQAVGSYLPAASKDDTLAELRANLEAQIEAREEETGTPLANDEVAAILKAHGRPVLVAARYLPQRQLIGPTVFPFYWMTLRRAFPFVLLIYAVARSATILFHQEGSDLVGAIARAIFQFPPVLITFWAVVTLVFAAIEYAQTNGGVSANSWTKWDPHDLPPVSHEDKANRPEPMANRVADCLFHCFLVLYVLAVPSHPYLILGPGGGYLDRVPVGLSPEWHVFYLVIVALLIAQIAAKFRALFVTTRRAQEAMGLVTQAISTVTAAVLVSARMTFIPKSPTVDLASLATVNYAVNLGFKIALLASVTDLLWRLSKFFRGRMGTAYLALP</sequence>
<dbReference type="RefSeq" id="WP_128912044.1">
    <property type="nucleotide sequence ID" value="NZ_RDSM01000001.1"/>
</dbReference>
<reference evidence="3" key="2">
    <citation type="submission" date="2019-02" db="EMBL/GenBank/DDBJ databases">
        <title>Granulicella sibirica sp. nov., a psychrotolerant acidobacterium isolated from an organic soil layer in forested tundra, West Siberia.</title>
        <authorList>
            <person name="Oshkin I.Y."/>
            <person name="Kulichevskaya I.S."/>
            <person name="Rijpstra W.I.C."/>
            <person name="Sinninghe Damste J.S."/>
            <person name="Rakitin A.L."/>
            <person name="Ravin N.V."/>
            <person name="Dedysh S.N."/>
        </authorList>
    </citation>
    <scope>NUCLEOTIDE SEQUENCE [LARGE SCALE GENOMIC DNA]</scope>
    <source>
        <strain evidence="3">AF10</strain>
    </source>
</reference>
<dbReference type="OrthoDB" id="116789at2"/>
<keyword evidence="1" id="KW-1133">Transmembrane helix</keyword>
<keyword evidence="3" id="KW-1185">Reference proteome</keyword>
<protein>
    <submittedName>
        <fullName evidence="2">Putative membrane protein</fullName>
    </submittedName>
</protein>
<feature type="transmembrane region" description="Helical" evidence="1">
    <location>
        <begin position="192"/>
        <end position="213"/>
    </location>
</feature>